<keyword evidence="1" id="KW-1133">Transmembrane helix</keyword>
<evidence type="ECO:0000313" key="3">
    <source>
        <dbReference type="Proteomes" id="UP000285961"/>
    </source>
</evidence>
<evidence type="ECO:0000313" key="2">
    <source>
        <dbReference type="EMBL" id="RJP65736.1"/>
    </source>
</evidence>
<protein>
    <recommendedName>
        <fullName evidence="4">Hydrogenase nickel incorporation protein HypA</fullName>
    </recommendedName>
</protein>
<evidence type="ECO:0000256" key="1">
    <source>
        <dbReference type="SAM" id="Phobius"/>
    </source>
</evidence>
<dbReference type="EMBL" id="QZKI01000123">
    <property type="protein sequence ID" value="RJP65736.1"/>
    <property type="molecule type" value="Genomic_DNA"/>
</dbReference>
<accession>A0A419EQX5</accession>
<dbReference type="SUPFAM" id="SSF57802">
    <property type="entry name" value="Rubredoxin-like"/>
    <property type="match status" value="1"/>
</dbReference>
<organism evidence="2 3">
    <name type="scientific">Candidatus Abyssobacteria bacterium SURF_17</name>
    <dbReference type="NCBI Taxonomy" id="2093361"/>
    <lineage>
        <taxon>Bacteria</taxon>
        <taxon>Pseudomonadati</taxon>
        <taxon>Candidatus Hydrogenedentota</taxon>
        <taxon>Candidatus Abyssobacteria</taxon>
    </lineage>
</organism>
<keyword evidence="1" id="KW-0472">Membrane</keyword>
<dbReference type="Gene3D" id="2.20.28.10">
    <property type="match status" value="1"/>
</dbReference>
<evidence type="ECO:0008006" key="4">
    <source>
        <dbReference type="Google" id="ProtNLM"/>
    </source>
</evidence>
<proteinExistence type="predicted"/>
<dbReference type="AlphaFoldDB" id="A0A419EQX5"/>
<feature type="transmembrane region" description="Helical" evidence="1">
    <location>
        <begin position="6"/>
        <end position="28"/>
    </location>
</feature>
<comment type="caution">
    <text evidence="2">The sequence shown here is derived from an EMBL/GenBank/DDBJ whole genome shotgun (WGS) entry which is preliminary data.</text>
</comment>
<gene>
    <name evidence="2" type="ORF">C4532_17245</name>
</gene>
<sequence>MVPVNFYVALCAYVGTILLFVLGIWLWIEITAYRGSWGRFRTTQKKWRCHYCGYVYLGPGEENISQCPRCQSYNEV</sequence>
<name>A0A419EQX5_9BACT</name>
<dbReference type="Proteomes" id="UP000285961">
    <property type="component" value="Unassembled WGS sequence"/>
</dbReference>
<reference evidence="2 3" key="1">
    <citation type="journal article" date="2017" name="ISME J.">
        <title>Energy and carbon metabolisms in a deep terrestrial subsurface fluid microbial community.</title>
        <authorList>
            <person name="Momper L."/>
            <person name="Jungbluth S.P."/>
            <person name="Lee M.D."/>
            <person name="Amend J.P."/>
        </authorList>
    </citation>
    <scope>NUCLEOTIDE SEQUENCE [LARGE SCALE GENOMIC DNA]</scope>
    <source>
        <strain evidence="2">SURF_17</strain>
    </source>
</reference>
<keyword evidence="1" id="KW-0812">Transmembrane</keyword>